<name>A0A2S2CZH4_9PROT</name>
<reference evidence="3" key="1">
    <citation type="submission" date="2018-05" db="EMBL/GenBank/DDBJ databases">
        <title>Azospirillum thermophila sp. nov., a novel isolated from hot spring.</title>
        <authorList>
            <person name="Zhao Z."/>
        </authorList>
    </citation>
    <scope>NUCLEOTIDE SEQUENCE [LARGE SCALE GENOMIC DNA]</scope>
    <source>
        <strain evidence="3">CFH 70021</strain>
        <plasmid evidence="3">unnamed2</plasmid>
    </source>
</reference>
<dbReference type="Proteomes" id="UP000245629">
    <property type="component" value="Plasmid unnamed2"/>
</dbReference>
<dbReference type="Gene3D" id="1.10.3480.10">
    <property type="entry name" value="TorD-like"/>
    <property type="match status" value="1"/>
</dbReference>
<dbReference type="PANTHER" id="PTHR34227">
    <property type="entry name" value="CHAPERONE PROTEIN YCDY"/>
    <property type="match status" value="1"/>
</dbReference>
<geneLocation type="plasmid" evidence="2 3">
    <name>unnamed2</name>
</geneLocation>
<dbReference type="KEGG" id="azz:DEW08_26950"/>
<proteinExistence type="predicted"/>
<keyword evidence="1" id="KW-0143">Chaperone</keyword>
<evidence type="ECO:0000313" key="3">
    <source>
        <dbReference type="Proteomes" id="UP000245629"/>
    </source>
</evidence>
<dbReference type="SUPFAM" id="SSF89155">
    <property type="entry name" value="TorD-like"/>
    <property type="match status" value="1"/>
</dbReference>
<evidence type="ECO:0008006" key="4">
    <source>
        <dbReference type="Google" id="ProtNLM"/>
    </source>
</evidence>
<keyword evidence="3" id="KW-1185">Reference proteome</keyword>
<dbReference type="RefSeq" id="WP_109333130.1">
    <property type="nucleotide sequence ID" value="NZ_CP029357.1"/>
</dbReference>
<dbReference type="AlphaFoldDB" id="A0A2S2CZH4"/>
<dbReference type="OrthoDB" id="7926125at2"/>
<keyword evidence="2" id="KW-0614">Plasmid</keyword>
<evidence type="ECO:0000313" key="2">
    <source>
        <dbReference type="EMBL" id="AWK89637.1"/>
    </source>
</evidence>
<organism evidence="2 3">
    <name type="scientific">Azospirillum thermophilum</name>
    <dbReference type="NCBI Taxonomy" id="2202148"/>
    <lineage>
        <taxon>Bacteria</taxon>
        <taxon>Pseudomonadati</taxon>
        <taxon>Pseudomonadota</taxon>
        <taxon>Alphaproteobacteria</taxon>
        <taxon>Rhodospirillales</taxon>
        <taxon>Azospirillaceae</taxon>
        <taxon>Azospirillum</taxon>
    </lineage>
</organism>
<dbReference type="EMBL" id="CP029357">
    <property type="protein sequence ID" value="AWK89637.1"/>
    <property type="molecule type" value="Genomic_DNA"/>
</dbReference>
<dbReference type="Pfam" id="PF02613">
    <property type="entry name" value="Nitrate_red_del"/>
    <property type="match status" value="1"/>
</dbReference>
<sequence>MSARSLSAAELADICGELAGIFGAPLELEDIRVLRRHGSFGPLHALAADPLYATGLRRALAAVLAPGSDEEAVSLLNSSYCQLFLGIGGAAGAPPFESAYRGAGRLFQEPADSMAELLAACGLKPADGFAEPPDHVAIELSALALLMRPDPGTGVANGPAPALRERLIEWVPAFARACARFDRSDFYAPLAAVLTNLLEDGTPALAA</sequence>
<accession>A0A2S2CZH4</accession>
<dbReference type="InterPro" id="IPR036411">
    <property type="entry name" value="TorD-like_sf"/>
</dbReference>
<dbReference type="InterPro" id="IPR020945">
    <property type="entry name" value="DMSO/NO3_reduct_chaperone"/>
</dbReference>
<dbReference type="InterPro" id="IPR050289">
    <property type="entry name" value="TorD/DmsD_chaperones"/>
</dbReference>
<gene>
    <name evidence="2" type="ORF">DEW08_26950</name>
</gene>
<dbReference type="PANTHER" id="PTHR34227:SF1">
    <property type="entry name" value="DIMETHYL SULFOXIDE REDUCTASE CHAPERONE-RELATED"/>
    <property type="match status" value="1"/>
</dbReference>
<protein>
    <recommendedName>
        <fullName evidence="4">Molecular chaperone TorD</fullName>
    </recommendedName>
</protein>
<evidence type="ECO:0000256" key="1">
    <source>
        <dbReference type="ARBA" id="ARBA00023186"/>
    </source>
</evidence>